<evidence type="ECO:0000256" key="2">
    <source>
        <dbReference type="ARBA" id="ARBA00022490"/>
    </source>
</evidence>
<keyword evidence="1" id="KW-0719">Serine esterase</keyword>
<evidence type="ECO:0000256" key="1">
    <source>
        <dbReference type="ARBA" id="ARBA00022487"/>
    </source>
</evidence>
<keyword evidence="4 6" id="KW-0378">Hydrolase</keyword>
<dbReference type="EC" id="3.1.1.85" evidence="6"/>
<organism evidence="6 7">
    <name type="scientific">Thiomicrorhabdus lithotrophica</name>
    <dbReference type="NCBI Taxonomy" id="2949997"/>
    <lineage>
        <taxon>Bacteria</taxon>
        <taxon>Pseudomonadati</taxon>
        <taxon>Pseudomonadota</taxon>
        <taxon>Gammaproteobacteria</taxon>
        <taxon>Thiotrichales</taxon>
        <taxon>Piscirickettsiaceae</taxon>
        <taxon>Thiomicrorhabdus</taxon>
    </lineage>
</organism>
<dbReference type="PANTHER" id="PTHR43798">
    <property type="entry name" value="MONOACYLGLYCEROL LIPASE"/>
    <property type="match status" value="1"/>
</dbReference>
<accession>A0ABY8CA56</accession>
<evidence type="ECO:0000259" key="5">
    <source>
        <dbReference type="Pfam" id="PF00561"/>
    </source>
</evidence>
<dbReference type="PANTHER" id="PTHR43798:SF31">
    <property type="entry name" value="AB HYDROLASE SUPERFAMILY PROTEIN YCLE"/>
    <property type="match status" value="1"/>
</dbReference>
<dbReference type="Pfam" id="PF00561">
    <property type="entry name" value="Abhydrolase_1"/>
    <property type="match status" value="1"/>
</dbReference>
<keyword evidence="2" id="KW-0963">Cytoplasm</keyword>
<evidence type="ECO:0000256" key="3">
    <source>
        <dbReference type="ARBA" id="ARBA00022756"/>
    </source>
</evidence>
<dbReference type="InterPro" id="IPR000073">
    <property type="entry name" value="AB_hydrolase_1"/>
</dbReference>
<dbReference type="PRINTS" id="PR00412">
    <property type="entry name" value="EPOXHYDRLASE"/>
</dbReference>
<dbReference type="Proteomes" id="UP001222275">
    <property type="component" value="Chromosome"/>
</dbReference>
<dbReference type="SUPFAM" id="SSF53474">
    <property type="entry name" value="alpha/beta-Hydrolases"/>
    <property type="match status" value="1"/>
</dbReference>
<evidence type="ECO:0000256" key="4">
    <source>
        <dbReference type="ARBA" id="ARBA00022801"/>
    </source>
</evidence>
<dbReference type="RefSeq" id="WP_275595106.1">
    <property type="nucleotide sequence ID" value="NZ_CP102381.1"/>
</dbReference>
<reference evidence="6 7" key="1">
    <citation type="submission" date="2022-06" db="EMBL/GenBank/DDBJ databases">
        <title>Thiomicrohabdus sp. nov, an obligately chemolithoautotrophic, sulfur-oxidizing bacterium isolated from beach of Guanyin Mountain. Amoy.</title>
        <authorList>
            <person name="Zhu H."/>
        </authorList>
    </citation>
    <scope>NUCLEOTIDE SEQUENCE [LARGE SCALE GENOMIC DNA]</scope>
    <source>
        <strain evidence="6 7">XGS-01</strain>
    </source>
</reference>
<dbReference type="GO" id="GO:0090499">
    <property type="term" value="F:pimelyl-[acyl-carrier protein] methyl ester esterase activity"/>
    <property type="evidence" value="ECO:0007669"/>
    <property type="project" value="UniProtKB-EC"/>
</dbReference>
<evidence type="ECO:0000313" key="6">
    <source>
        <dbReference type="EMBL" id="WEJ62849.1"/>
    </source>
</evidence>
<dbReference type="InterPro" id="IPR000639">
    <property type="entry name" value="Epox_hydrolase-like"/>
</dbReference>
<evidence type="ECO:0000313" key="7">
    <source>
        <dbReference type="Proteomes" id="UP001222275"/>
    </source>
</evidence>
<dbReference type="InterPro" id="IPR050266">
    <property type="entry name" value="AB_hydrolase_sf"/>
</dbReference>
<dbReference type="NCBIfam" id="TIGR01738">
    <property type="entry name" value="bioH"/>
    <property type="match status" value="1"/>
</dbReference>
<dbReference type="InterPro" id="IPR029058">
    <property type="entry name" value="AB_hydrolase_fold"/>
</dbReference>
<gene>
    <name evidence="6" type="primary">bioH</name>
    <name evidence="6" type="ORF">NR989_00985</name>
</gene>
<name>A0ABY8CA56_9GAMM</name>
<dbReference type="InterPro" id="IPR010076">
    <property type="entry name" value="BioH"/>
</dbReference>
<proteinExistence type="predicted"/>
<dbReference type="Gene3D" id="3.40.50.1820">
    <property type="entry name" value="alpha/beta hydrolase"/>
    <property type="match status" value="1"/>
</dbReference>
<protein>
    <submittedName>
        <fullName evidence="6">Pimeloyl-ACP methyl ester esterase BioH</fullName>
        <ecNumber evidence="6">3.1.1.85</ecNumber>
    </submittedName>
</protein>
<keyword evidence="3" id="KW-0093">Biotin biosynthesis</keyword>
<keyword evidence="7" id="KW-1185">Reference proteome</keyword>
<feature type="domain" description="AB hydrolase-1" evidence="5">
    <location>
        <begin position="21"/>
        <end position="249"/>
    </location>
</feature>
<dbReference type="PRINTS" id="PR00111">
    <property type="entry name" value="ABHYDROLASE"/>
</dbReference>
<dbReference type="EMBL" id="CP102381">
    <property type="protein sequence ID" value="WEJ62849.1"/>
    <property type="molecule type" value="Genomic_DNA"/>
</dbReference>
<sequence length="265" mass="30191">MKLNTITIPSFDENHQPKPNLTLIHGWAAESRVWEGWAKEKFSAEYTITLIDLPGFGDSEDIEKSPQLMDNWIKALVDVMPQQTHLLGWSLGGLLAQQIALRYPLRVQSLICLATTPRFTQNDGWQRSVSPQIISDFIQAMSIEVSGVLKKFWRLQLQGAENARALMKELGKHMANRTVPTFNALNQGLILLIEMDNRQQLHELKMPTLWLLGENDPLIPQEIRSNLHDLQPNAQIEVIPGGSHIPFFSQPDETADYILNFLRQH</sequence>